<keyword evidence="2" id="KW-1185">Reference proteome</keyword>
<sequence length="305" mass="33968">MSTTSEREPFVEARFLEDLEKGSELLGAPLDQKIMKEVINAHRELIDDAAIQIRGNSTPGTPISFRLFMATPADTLQIAEDQGWLHPDNPILGLARAVRTQCKGAIEQPEFTSDKGCDALLMYLNGLQELDHVLATPGMPEGIKANRQKFLDIDLRTLVVVHFDYPKELISFYFLAQGPLSKTQLDKMVALTGAAPPSEEVYTDIVGVLLDSSYYLTVVMDYHTGTIVKIELHLFFPVKLPADMNIPNVGERLESFWDIPTYESEEMDVLSYCFGDTAKTGDILALRGYCGGFRELMRSWGIIGA</sequence>
<dbReference type="Pfam" id="PF11468">
    <property type="entry name" value="PTase_Orf2"/>
    <property type="match status" value="1"/>
</dbReference>
<dbReference type="Proteomes" id="UP000034680">
    <property type="component" value="Unassembled WGS sequence"/>
</dbReference>
<evidence type="ECO:0008006" key="3">
    <source>
        <dbReference type="Google" id="ProtNLM"/>
    </source>
</evidence>
<proteinExistence type="predicted"/>
<reference evidence="1 2" key="2">
    <citation type="submission" date="2015-05" db="EMBL/GenBank/DDBJ databases">
        <authorList>
            <person name="Morales-Cruz A."/>
            <person name="Amrine K.C."/>
            <person name="Cantu D."/>
        </authorList>
    </citation>
    <scope>NUCLEOTIDE SEQUENCE [LARGE SCALE GENOMIC DNA]</scope>
    <source>
        <strain evidence="1">DA912</strain>
    </source>
</reference>
<name>A0A0G2FL38_9PEZI</name>
<dbReference type="OrthoDB" id="3913316at2759"/>
<reference evidence="1 2" key="1">
    <citation type="submission" date="2015-05" db="EMBL/GenBank/DDBJ databases">
        <title>Distinctive expansion of gene families associated with plant cell wall degradation and secondary metabolism in the genomes of grapevine trunk pathogens.</title>
        <authorList>
            <person name="Lawrence D.P."/>
            <person name="Travadon R."/>
            <person name="Rolshausen P.E."/>
            <person name="Baumgartner K."/>
        </authorList>
    </citation>
    <scope>NUCLEOTIDE SEQUENCE [LARGE SCALE GENOMIC DNA]</scope>
    <source>
        <strain evidence="1">DA912</strain>
    </source>
</reference>
<gene>
    <name evidence="1" type="ORF">UCDDA912_g05266</name>
</gene>
<dbReference type="GO" id="GO:0016740">
    <property type="term" value="F:transferase activity"/>
    <property type="evidence" value="ECO:0007669"/>
    <property type="project" value="InterPro"/>
</dbReference>
<protein>
    <recommendedName>
        <fullName evidence="3">Aromatic prenyltransferase</fullName>
    </recommendedName>
</protein>
<evidence type="ECO:0000313" key="2">
    <source>
        <dbReference type="Proteomes" id="UP000034680"/>
    </source>
</evidence>
<dbReference type="InterPro" id="IPR020965">
    <property type="entry name" value="Prenyltransferase_CloQ"/>
</dbReference>
<dbReference type="SUPFAM" id="SSF143492">
    <property type="entry name" value="Prenyltransferase-like"/>
    <property type="match status" value="1"/>
</dbReference>
<dbReference type="InterPro" id="IPR036239">
    <property type="entry name" value="PrenylTrfase-like_sf"/>
</dbReference>
<evidence type="ECO:0000313" key="1">
    <source>
        <dbReference type="EMBL" id="KKY34764.1"/>
    </source>
</evidence>
<comment type="caution">
    <text evidence="1">The sequence shown here is derived from an EMBL/GenBank/DDBJ whole genome shotgun (WGS) entry which is preliminary data.</text>
</comment>
<dbReference type="EMBL" id="LCUC01000188">
    <property type="protein sequence ID" value="KKY34764.1"/>
    <property type="molecule type" value="Genomic_DNA"/>
</dbReference>
<organism evidence="1 2">
    <name type="scientific">Diaporthe ampelina</name>
    <dbReference type="NCBI Taxonomy" id="1214573"/>
    <lineage>
        <taxon>Eukaryota</taxon>
        <taxon>Fungi</taxon>
        <taxon>Dikarya</taxon>
        <taxon>Ascomycota</taxon>
        <taxon>Pezizomycotina</taxon>
        <taxon>Sordariomycetes</taxon>
        <taxon>Sordariomycetidae</taxon>
        <taxon>Diaporthales</taxon>
        <taxon>Diaporthaceae</taxon>
        <taxon>Diaporthe</taxon>
    </lineage>
</organism>
<dbReference type="AlphaFoldDB" id="A0A0G2FL38"/>
<accession>A0A0G2FL38</accession>